<keyword evidence="3 13" id="KW-0813">Transport</keyword>
<dbReference type="GO" id="GO:0005507">
    <property type="term" value="F:copper ion binding"/>
    <property type="evidence" value="ECO:0007669"/>
    <property type="project" value="InterPro"/>
</dbReference>
<dbReference type="InterPro" id="IPR034210">
    <property type="entry name" value="CcO_II_C"/>
</dbReference>
<dbReference type="FunFam" id="2.60.40.420:FF:000001">
    <property type="entry name" value="Cytochrome c oxidase subunit 2"/>
    <property type="match status" value="1"/>
</dbReference>
<evidence type="ECO:0000256" key="7">
    <source>
        <dbReference type="ARBA" id="ARBA00022967"/>
    </source>
</evidence>
<dbReference type="GO" id="GO:0042773">
    <property type="term" value="P:ATP synthesis coupled electron transport"/>
    <property type="evidence" value="ECO:0007669"/>
    <property type="project" value="TreeGrafter"/>
</dbReference>
<geneLocation type="mitochondrion" evidence="17"/>
<keyword evidence="4 13" id="KW-0679">Respiratory chain</keyword>
<dbReference type="SUPFAM" id="SSF81464">
    <property type="entry name" value="Cytochrome c oxidase subunit II-like, transmembrane region"/>
    <property type="match status" value="1"/>
</dbReference>
<keyword evidence="9 14" id="KW-1133">Transmembrane helix</keyword>
<organism evidence="17">
    <name type="scientific">Tupiella akineta</name>
    <name type="common">Green alga</name>
    <name type="synonym">Pseudendoclonium akinetum</name>
    <dbReference type="NCBI Taxonomy" id="160070"/>
    <lineage>
        <taxon>Eukaryota</taxon>
        <taxon>Viridiplantae</taxon>
        <taxon>Chlorophyta</taxon>
        <taxon>core chlorophytes</taxon>
        <taxon>Ulvophyceae</taxon>
        <taxon>OUU clade</taxon>
        <taxon>Ulotrichales</taxon>
        <taxon>Tupiellaceae</taxon>
        <taxon>Tupiella</taxon>
    </lineage>
</organism>
<evidence type="ECO:0000256" key="5">
    <source>
        <dbReference type="ARBA" id="ARBA00022692"/>
    </source>
</evidence>
<comment type="catalytic activity">
    <reaction evidence="12">
        <text>4 Fe(II)-[cytochrome c] + O2 + 8 H(+)(in) = 4 Fe(III)-[cytochrome c] + 2 H2O + 4 H(+)(out)</text>
        <dbReference type="Rhea" id="RHEA:11436"/>
        <dbReference type="Rhea" id="RHEA-COMP:10350"/>
        <dbReference type="Rhea" id="RHEA-COMP:14399"/>
        <dbReference type="ChEBI" id="CHEBI:15377"/>
        <dbReference type="ChEBI" id="CHEBI:15378"/>
        <dbReference type="ChEBI" id="CHEBI:15379"/>
        <dbReference type="ChEBI" id="CHEBI:29033"/>
        <dbReference type="ChEBI" id="CHEBI:29034"/>
        <dbReference type="EC" id="7.1.1.9"/>
    </reaction>
    <physiologicalReaction direction="left-to-right" evidence="12">
        <dbReference type="Rhea" id="RHEA:11437"/>
    </physiologicalReaction>
</comment>
<dbReference type="PROSITE" id="PS50999">
    <property type="entry name" value="COX2_TM"/>
    <property type="match status" value="1"/>
</dbReference>
<dbReference type="InterPro" id="IPR008972">
    <property type="entry name" value="Cupredoxin"/>
</dbReference>
<feature type="transmembrane region" description="Helical" evidence="14">
    <location>
        <begin position="99"/>
        <end position="123"/>
    </location>
</feature>
<dbReference type="RefSeq" id="YP_025820.1">
    <property type="nucleotide sequence ID" value="NC_005926.1"/>
</dbReference>
<comment type="function">
    <text evidence="13">Component of the cytochrome c oxidase, the last enzyme in the mitochondrial electron transport chain which drives oxidative phosphorylation. The respiratory chain contains 3 multisubunit complexes succinate dehydrogenase (complex II, CII), ubiquinol-cytochrome c oxidoreductase (cytochrome b-c1 complex, complex III, CIII) and cytochrome c oxidase (complex IV, CIV), that cooperate to transfer electrons derived from NADH and succinate to molecular oxygen, creating an electrochemical gradient over the inner membrane that drives transmembrane transport and the ATP synthase. Cytochrome c oxidase is the component of the respiratory chain that catalyzes the reduction of oxygen to water. Electrons originating from reduced cytochrome c in the intermembrane space (IMS) are transferred via the dinuclear copper A center (CU(A)) of subunit 2 and heme A of subunit 1 to the active site in subunit 1, a binuclear center (BNC) formed by heme A3 and copper B (CU(B)). The BNC reduces molecular oxygen to 2 water molecules using 4 electrons from cytochrome c in the IMS and 4 protons from the mitochondrial matrix.</text>
</comment>
<evidence type="ECO:0000256" key="3">
    <source>
        <dbReference type="ARBA" id="ARBA00022448"/>
    </source>
</evidence>
<dbReference type="GO" id="GO:0016491">
    <property type="term" value="F:oxidoreductase activity"/>
    <property type="evidence" value="ECO:0007669"/>
    <property type="project" value="InterPro"/>
</dbReference>
<proteinExistence type="inferred from homology"/>
<dbReference type="InterPro" id="IPR045187">
    <property type="entry name" value="CcO_II"/>
</dbReference>
<feature type="domain" description="Cytochrome oxidase subunit II copper A binding" evidence="15">
    <location>
        <begin position="128"/>
        <end position="271"/>
    </location>
</feature>
<gene>
    <name evidence="17" type="primary">cox2</name>
</gene>
<feature type="domain" description="Cytochrome oxidase subunit II transmembrane region profile" evidence="16">
    <location>
        <begin position="32"/>
        <end position="127"/>
    </location>
</feature>
<dbReference type="GO" id="GO:0005743">
    <property type="term" value="C:mitochondrial inner membrane"/>
    <property type="evidence" value="ECO:0007669"/>
    <property type="project" value="UniProtKB-SubCell"/>
</dbReference>
<dbReference type="PRINTS" id="PR01166">
    <property type="entry name" value="CYCOXIDASEII"/>
</dbReference>
<dbReference type="NCBIfam" id="TIGR02866">
    <property type="entry name" value="CoxB"/>
    <property type="match status" value="1"/>
</dbReference>
<evidence type="ECO:0000256" key="2">
    <source>
        <dbReference type="ARBA" id="ARBA00007866"/>
    </source>
</evidence>
<protein>
    <recommendedName>
        <fullName evidence="13">Cytochrome c oxidase subunit 2</fullName>
    </recommendedName>
</protein>
<evidence type="ECO:0000256" key="14">
    <source>
        <dbReference type="SAM" id="Phobius"/>
    </source>
</evidence>
<dbReference type="GeneID" id="2847033"/>
<dbReference type="PROSITE" id="PS50857">
    <property type="entry name" value="COX2_CUA"/>
    <property type="match status" value="1"/>
</dbReference>
<feature type="transmembrane region" description="Helical" evidence="14">
    <location>
        <begin position="58"/>
        <end position="78"/>
    </location>
</feature>
<comment type="similarity">
    <text evidence="2 13">Belongs to the cytochrome c oxidase subunit 2 family.</text>
</comment>
<feature type="transmembrane region" description="Helical" evidence="14">
    <location>
        <begin position="7"/>
        <end position="27"/>
    </location>
</feature>
<name>Q6UVP5_TUPAK</name>
<dbReference type="PANTHER" id="PTHR22888:SF9">
    <property type="entry name" value="CYTOCHROME C OXIDASE SUBUNIT 2"/>
    <property type="match status" value="1"/>
</dbReference>
<keyword evidence="8 13" id="KW-0249">Electron transport</keyword>
<dbReference type="PANTHER" id="PTHR22888">
    <property type="entry name" value="CYTOCHROME C OXIDASE, SUBUNIT II"/>
    <property type="match status" value="1"/>
</dbReference>
<evidence type="ECO:0000256" key="6">
    <source>
        <dbReference type="ARBA" id="ARBA00022723"/>
    </source>
</evidence>
<evidence type="ECO:0000256" key="4">
    <source>
        <dbReference type="ARBA" id="ARBA00022660"/>
    </source>
</evidence>
<evidence type="ECO:0000259" key="16">
    <source>
        <dbReference type="PROSITE" id="PS50999"/>
    </source>
</evidence>
<evidence type="ECO:0000256" key="1">
    <source>
        <dbReference type="ARBA" id="ARBA00004141"/>
    </source>
</evidence>
<keyword evidence="13 17" id="KW-0496">Mitochondrion</keyword>
<accession>Q6UVP5</accession>
<keyword evidence="6 13" id="KW-0479">Metal-binding</keyword>
<evidence type="ECO:0000256" key="12">
    <source>
        <dbReference type="ARBA" id="ARBA00049512"/>
    </source>
</evidence>
<dbReference type="InterPro" id="IPR011759">
    <property type="entry name" value="Cyt_c_oxidase_su2_TM_dom"/>
</dbReference>
<evidence type="ECO:0000256" key="8">
    <source>
        <dbReference type="ARBA" id="ARBA00022982"/>
    </source>
</evidence>
<keyword evidence="13" id="KW-0999">Mitochondrion inner membrane</keyword>
<dbReference type="GO" id="GO:0004129">
    <property type="term" value="F:cytochrome-c oxidase activity"/>
    <property type="evidence" value="ECO:0007669"/>
    <property type="project" value="UniProtKB-EC"/>
</dbReference>
<evidence type="ECO:0000256" key="11">
    <source>
        <dbReference type="ARBA" id="ARBA00023136"/>
    </source>
</evidence>
<reference evidence="17" key="2">
    <citation type="journal article" date="2004" name="Mol. Biol. Evol.">
        <title>The complete mitochondrial DNA sequence of the green alga Pseudendoclonium akinetum (Ulvophyceae) highlights distinctive evolutionary trends in the chlorophyta and suggests a sister-group relationship between the Ulvophyceae and Chlorophyceae.</title>
        <authorList>
            <person name="Pombert J.F."/>
            <person name="Otis C."/>
            <person name="Lemieux C."/>
            <person name="Turmel M."/>
        </authorList>
    </citation>
    <scope>NUCLEOTIDE SEQUENCE</scope>
    <source>
        <strain evidence="17">UTEX 1912</strain>
    </source>
</reference>
<comment type="subcellular location">
    <subcellularLocation>
        <location evidence="1">Membrane</location>
        <topology evidence="1">Multi-pass membrane protein</topology>
    </subcellularLocation>
    <subcellularLocation>
        <location evidence="13">Mitochondrion inner membrane</location>
        <topology evidence="13">Multi-pass membrane protein</topology>
    </subcellularLocation>
</comment>
<evidence type="ECO:0000256" key="10">
    <source>
        <dbReference type="ARBA" id="ARBA00023008"/>
    </source>
</evidence>
<dbReference type="Gene3D" id="1.10.287.90">
    <property type="match status" value="1"/>
</dbReference>
<evidence type="ECO:0000259" key="15">
    <source>
        <dbReference type="PROSITE" id="PS50857"/>
    </source>
</evidence>
<dbReference type="CDD" id="cd13912">
    <property type="entry name" value="CcO_II_C"/>
    <property type="match status" value="1"/>
</dbReference>
<dbReference type="InterPro" id="IPR014222">
    <property type="entry name" value="Cyt_c_oxidase_su2"/>
</dbReference>
<dbReference type="EMBL" id="AY359242">
    <property type="protein sequence ID" value="AAQ18779.1"/>
    <property type="molecule type" value="Genomic_DNA"/>
</dbReference>
<evidence type="ECO:0000313" key="17">
    <source>
        <dbReference type="EMBL" id="AAQ18779.1"/>
    </source>
</evidence>
<keyword evidence="7" id="KW-1278">Translocase</keyword>
<dbReference type="InterPro" id="IPR036257">
    <property type="entry name" value="Cyt_c_oxidase_su2_TM_sf"/>
</dbReference>
<evidence type="ECO:0000256" key="13">
    <source>
        <dbReference type="RuleBase" id="RU000457"/>
    </source>
</evidence>
<keyword evidence="11 13" id="KW-0472">Membrane</keyword>
<dbReference type="SUPFAM" id="SSF49503">
    <property type="entry name" value="Cupredoxins"/>
    <property type="match status" value="1"/>
</dbReference>
<sequence>MELKKNLNFFIHIGVSLLIITSSNNLLSFCDFPTNWSISFQNPATPLMEGIIALHSDIWAIMLFVAVFVLYILCSTLQKFGNADVQKSYKVHHNSMLEIVWTTLPALLLCVIAIPSFTLLYSLDEIVDPSVTIKCIGRQWYWSYEYSDYAVDADSGLGGGGIIFDSYLLQDDLLEEGQLRLLEVDNRLVLPVNSHIRLLTSSADVIHSFAVPSLGIKLDAIPGRLNQTTFLIKREGCFYGQCSELCGASHALMPICVESVGAEDYINWINTKLDEA</sequence>
<dbReference type="PROSITE" id="PS00078">
    <property type="entry name" value="COX2"/>
    <property type="match status" value="1"/>
</dbReference>
<dbReference type="Pfam" id="PF02790">
    <property type="entry name" value="COX2_TM"/>
    <property type="match status" value="1"/>
</dbReference>
<comment type="cofactor">
    <cofactor evidence="13">
        <name>Cu cation</name>
        <dbReference type="ChEBI" id="CHEBI:23378"/>
    </cofactor>
    <text evidence="13">Binds a copper A center.</text>
</comment>
<evidence type="ECO:0000256" key="9">
    <source>
        <dbReference type="ARBA" id="ARBA00022989"/>
    </source>
</evidence>
<dbReference type="AlphaFoldDB" id="Q6UVP5"/>
<dbReference type="Pfam" id="PF00116">
    <property type="entry name" value="COX2"/>
    <property type="match status" value="1"/>
</dbReference>
<dbReference type="InterPro" id="IPR001505">
    <property type="entry name" value="Copper_CuA"/>
</dbReference>
<keyword evidence="5 13" id="KW-0812">Transmembrane</keyword>
<reference evidence="17" key="1">
    <citation type="submission" date="2003-08" db="EMBL/GenBank/DDBJ databases">
        <authorList>
            <person name="Pombert J.-F."/>
            <person name="Otis C."/>
            <person name="Lemieux C."/>
            <person name="Turmel M."/>
        </authorList>
    </citation>
    <scope>NUCLEOTIDE SEQUENCE</scope>
    <source>
        <strain evidence="17">UTEX 1912</strain>
    </source>
</reference>
<dbReference type="InterPro" id="IPR002429">
    <property type="entry name" value="CcO_II-like_C"/>
</dbReference>
<keyword evidence="10 13" id="KW-0186">Copper</keyword>
<dbReference type="Gene3D" id="2.60.40.420">
    <property type="entry name" value="Cupredoxins - blue copper proteins"/>
    <property type="match status" value="1"/>
</dbReference>